<dbReference type="AlphaFoldDB" id="A0A9W4N1P9"/>
<evidence type="ECO:0000313" key="1">
    <source>
        <dbReference type="EMBL" id="CAG8255745.1"/>
    </source>
</evidence>
<protein>
    <submittedName>
        <fullName evidence="1">Uncharacterized protein</fullName>
    </submittedName>
</protein>
<dbReference type="Proteomes" id="UP001152649">
    <property type="component" value="Unassembled WGS sequence"/>
</dbReference>
<dbReference type="OrthoDB" id="1938156at2759"/>
<reference evidence="1" key="1">
    <citation type="submission" date="2021-07" db="EMBL/GenBank/DDBJ databases">
        <authorList>
            <person name="Branca A.L. A."/>
        </authorList>
    </citation>
    <scope>NUCLEOTIDE SEQUENCE</scope>
</reference>
<evidence type="ECO:0000313" key="2">
    <source>
        <dbReference type="Proteomes" id="UP001152649"/>
    </source>
</evidence>
<dbReference type="EMBL" id="CAJVPG010000027">
    <property type="protein sequence ID" value="CAG8255745.1"/>
    <property type="molecule type" value="Genomic_DNA"/>
</dbReference>
<sequence length="444" mass="49634">MTVHSLFRFDFCFDLLRNTACTDFISVDPTTEATSWSEFSEFTHDLGISPVPSNSEINPPKPQPLEIYSYPTPQSVPSPDVGTNTLGSDFSIPAELDPSQLLDVPIPAHLYPTLSTTHYTLPPAGLGGSTLHNTPANVDDIGMGQPLAEPAVFISQTAEQSLSSHIFDNQTEENLYASPSLSLEALQYVEAPGVMPIGHAQNMILLFPDLSPNKLQQAMELGDRLFPQDLAHLESQVNHWQTERLWSFVDFGVSPGSSARQRIAGICQRIKEMGNPNEENYMRIRLAKVQVNMLYETICNEEKNRRLNLRPRKFTTHVLNCIEAAIRNTGDQRLPVPRKSHVRDAIFRYKQVGKKWTVSQSLSMTLLVSQDCGRIIENGQFTAMQVNALMFYVSVTRPDIISLCSNLEHAVSYFLTHNQLPARPTPDEVRKMIGIHNSMTAIVD</sequence>
<keyword evidence="2" id="KW-1185">Reference proteome</keyword>
<organism evidence="1 2">
    <name type="scientific">Penicillium salamii</name>
    <dbReference type="NCBI Taxonomy" id="1612424"/>
    <lineage>
        <taxon>Eukaryota</taxon>
        <taxon>Fungi</taxon>
        <taxon>Dikarya</taxon>
        <taxon>Ascomycota</taxon>
        <taxon>Pezizomycotina</taxon>
        <taxon>Eurotiomycetes</taxon>
        <taxon>Eurotiomycetidae</taxon>
        <taxon>Eurotiales</taxon>
        <taxon>Aspergillaceae</taxon>
        <taxon>Penicillium</taxon>
    </lineage>
</organism>
<gene>
    <name evidence="1" type="ORF">PSALAMII_LOCUS819</name>
</gene>
<comment type="caution">
    <text evidence="1">The sequence shown here is derived from an EMBL/GenBank/DDBJ whole genome shotgun (WGS) entry which is preliminary data.</text>
</comment>
<name>A0A9W4N1P9_9EURO</name>
<accession>A0A9W4N1P9</accession>
<proteinExistence type="predicted"/>